<dbReference type="SUPFAM" id="SSF51621">
    <property type="entry name" value="Phosphoenolpyruvate/pyruvate domain"/>
    <property type="match status" value="1"/>
</dbReference>
<feature type="domain" description="HpcH/HpaI aldolase/citrate lyase" evidence="4">
    <location>
        <begin position="22"/>
        <end position="221"/>
    </location>
</feature>
<dbReference type="Gene3D" id="3.20.20.60">
    <property type="entry name" value="Phosphoenolpyruvate-binding domains"/>
    <property type="match status" value="1"/>
</dbReference>
<name>A0A382E5C9_9ZZZZ</name>
<dbReference type="AlphaFoldDB" id="A0A382E5C9"/>
<sequence>MVKMRENKAKRKLDRGEVVTMLMGAHNSPDMIDFMGQFGFDSILIEGEHGPVDFGHVSDLSRACDLWGMTSIVRVNLNLPGVIYRTFDLGAQGIMVPHVDTIEDACAVVDASKFGPIGHRGAAGGRQSYGVENYVQVANDETLVTVLIEDIVAIDNLEEIVTVDHIDVFYVAPGDLAQSMGLTGQTSHPDVQSAVERGIATIVDSGRTAGMLVNDSTVDAYLGKGVRFVGIPWSPWLDSGARSFLDKLA</sequence>
<evidence type="ECO:0000259" key="4">
    <source>
        <dbReference type="Pfam" id="PF03328"/>
    </source>
</evidence>
<dbReference type="PANTHER" id="PTHR30502:SF0">
    <property type="entry name" value="PHOSPHOENOLPYRUVATE CARBOXYLASE FAMILY PROTEIN"/>
    <property type="match status" value="1"/>
</dbReference>
<dbReference type="InterPro" id="IPR005000">
    <property type="entry name" value="Aldolase/citrate-lyase_domain"/>
</dbReference>
<dbReference type="Pfam" id="PF03328">
    <property type="entry name" value="HpcH_HpaI"/>
    <property type="match status" value="1"/>
</dbReference>
<keyword evidence="2" id="KW-0479">Metal-binding</keyword>
<reference evidence="5" key="1">
    <citation type="submission" date="2018-05" db="EMBL/GenBank/DDBJ databases">
        <authorList>
            <person name="Lanie J.A."/>
            <person name="Ng W.-L."/>
            <person name="Kazmierczak K.M."/>
            <person name="Andrzejewski T.M."/>
            <person name="Davidsen T.M."/>
            <person name="Wayne K.J."/>
            <person name="Tettelin H."/>
            <person name="Glass J.I."/>
            <person name="Rusch D."/>
            <person name="Podicherti R."/>
            <person name="Tsui H.-C.T."/>
            <person name="Winkler M.E."/>
        </authorList>
    </citation>
    <scope>NUCLEOTIDE SEQUENCE</scope>
</reference>
<comment type="similarity">
    <text evidence="1">Belongs to the HpcH/HpaI aldolase family.</text>
</comment>
<gene>
    <name evidence="5" type="ORF">METZ01_LOCUS198674</name>
</gene>
<evidence type="ECO:0000256" key="1">
    <source>
        <dbReference type="ARBA" id="ARBA00005568"/>
    </source>
</evidence>
<dbReference type="GO" id="GO:0016832">
    <property type="term" value="F:aldehyde-lyase activity"/>
    <property type="evidence" value="ECO:0007669"/>
    <property type="project" value="TreeGrafter"/>
</dbReference>
<protein>
    <recommendedName>
        <fullName evidence="4">HpcH/HpaI aldolase/citrate lyase domain-containing protein</fullName>
    </recommendedName>
</protein>
<organism evidence="5">
    <name type="scientific">marine metagenome</name>
    <dbReference type="NCBI Taxonomy" id="408172"/>
    <lineage>
        <taxon>unclassified sequences</taxon>
        <taxon>metagenomes</taxon>
        <taxon>ecological metagenomes</taxon>
    </lineage>
</organism>
<accession>A0A382E5C9</accession>
<dbReference type="PANTHER" id="PTHR30502">
    <property type="entry name" value="2-KETO-3-DEOXY-L-RHAMNONATE ALDOLASE"/>
    <property type="match status" value="1"/>
</dbReference>
<dbReference type="EMBL" id="UINC01042758">
    <property type="protein sequence ID" value="SVB45820.1"/>
    <property type="molecule type" value="Genomic_DNA"/>
</dbReference>
<proteinExistence type="inferred from homology"/>
<evidence type="ECO:0000256" key="2">
    <source>
        <dbReference type="ARBA" id="ARBA00022723"/>
    </source>
</evidence>
<evidence type="ECO:0000256" key="3">
    <source>
        <dbReference type="ARBA" id="ARBA00023239"/>
    </source>
</evidence>
<dbReference type="InterPro" id="IPR040442">
    <property type="entry name" value="Pyrv_kinase-like_dom_sf"/>
</dbReference>
<dbReference type="GO" id="GO:0005737">
    <property type="term" value="C:cytoplasm"/>
    <property type="evidence" value="ECO:0007669"/>
    <property type="project" value="TreeGrafter"/>
</dbReference>
<keyword evidence="3" id="KW-0456">Lyase</keyword>
<evidence type="ECO:0000313" key="5">
    <source>
        <dbReference type="EMBL" id="SVB45820.1"/>
    </source>
</evidence>
<dbReference type="InterPro" id="IPR015813">
    <property type="entry name" value="Pyrv/PenolPyrv_kinase-like_dom"/>
</dbReference>
<dbReference type="GO" id="GO:0046872">
    <property type="term" value="F:metal ion binding"/>
    <property type="evidence" value="ECO:0007669"/>
    <property type="project" value="UniProtKB-KW"/>
</dbReference>
<dbReference type="InterPro" id="IPR050251">
    <property type="entry name" value="HpcH-HpaI_aldolase"/>
</dbReference>